<evidence type="ECO:0000313" key="2">
    <source>
        <dbReference type="Proteomes" id="UP000189705"/>
    </source>
</evidence>
<gene>
    <name evidence="3" type="primary">LOC112548473</name>
</gene>
<reference evidence="3" key="1">
    <citation type="submission" date="2025-08" db="UniProtKB">
        <authorList>
            <consortium name="RefSeq"/>
        </authorList>
    </citation>
    <scope>IDENTIFICATION</scope>
</reference>
<sequence>MQEQRASPGADAGSHHGAIGGHAAKLREAPILQTCRRQAPPSQQGCTRRATRTPRGQGCRQGCAGHEEAAGSLAGAEQPGTLLIAPSRAGAVIIVSLVWAGGRKWVEDETERVETPATASGLGEQGPSPSSEAQTDLHGARGQGKGHSLPHVLFSRSTTALEVPPAQPVPAGTGGSPAGPSGPRGRAGRAEAATGPGLFFPCGAAEEESERARARKHGSVPGARLCRGSFRPDPKPLSAECQMFRYDANVIANKSLAGSRSRQSWVDAAAQLRGPRGRRGRILCSVHFLLPALFPREAPAPAWLFLQLGVCRGKHVLAGLGHFPCEQASS</sequence>
<feature type="region of interest" description="Disordered" evidence="1">
    <location>
        <begin position="36"/>
        <end position="63"/>
    </location>
</feature>
<dbReference type="Proteomes" id="UP000189705">
    <property type="component" value="Unplaced"/>
</dbReference>
<dbReference type="KEGG" id="asn:112548473"/>
<dbReference type="GeneID" id="112548473"/>
<evidence type="ECO:0000256" key="1">
    <source>
        <dbReference type="SAM" id="MobiDB-lite"/>
    </source>
</evidence>
<dbReference type="InParanoid" id="A0A3Q0FS84"/>
<evidence type="ECO:0000313" key="3">
    <source>
        <dbReference type="RefSeq" id="XP_025050189.1"/>
    </source>
</evidence>
<organism evidence="2 3">
    <name type="scientific">Alligator sinensis</name>
    <name type="common">Chinese alligator</name>
    <dbReference type="NCBI Taxonomy" id="38654"/>
    <lineage>
        <taxon>Eukaryota</taxon>
        <taxon>Metazoa</taxon>
        <taxon>Chordata</taxon>
        <taxon>Craniata</taxon>
        <taxon>Vertebrata</taxon>
        <taxon>Euteleostomi</taxon>
        <taxon>Archelosauria</taxon>
        <taxon>Archosauria</taxon>
        <taxon>Crocodylia</taxon>
        <taxon>Alligatoridae</taxon>
        <taxon>Alligatorinae</taxon>
        <taxon>Alligator</taxon>
    </lineage>
</organism>
<protein>
    <submittedName>
        <fullName evidence="3">Spidroin-2-like</fullName>
    </submittedName>
</protein>
<feature type="region of interest" description="Disordered" evidence="1">
    <location>
        <begin position="109"/>
        <end position="150"/>
    </location>
</feature>
<keyword evidence="2" id="KW-1185">Reference proteome</keyword>
<feature type="region of interest" description="Disordered" evidence="1">
    <location>
        <begin position="163"/>
        <end position="194"/>
    </location>
</feature>
<dbReference type="AlphaFoldDB" id="A0A3Q0FS84"/>
<accession>A0A3Q0FS84</accession>
<dbReference type="RefSeq" id="XP_025050189.1">
    <property type="nucleotide sequence ID" value="XM_025194404.1"/>
</dbReference>
<feature type="compositionally biased region" description="Low complexity" evidence="1">
    <location>
        <begin position="178"/>
        <end position="194"/>
    </location>
</feature>
<name>A0A3Q0FS84_ALLSI</name>
<proteinExistence type="predicted"/>